<dbReference type="PANTHER" id="PTHR30489">
    <property type="entry name" value="LIPOPROTEIN-RELEASING SYSTEM TRANSMEMBRANE PROTEIN LOLE"/>
    <property type="match status" value="1"/>
</dbReference>
<evidence type="ECO:0000259" key="9">
    <source>
        <dbReference type="Pfam" id="PF12704"/>
    </source>
</evidence>
<reference evidence="11" key="1">
    <citation type="journal article" date="2019" name="Int. J. Syst. Evol. Microbiol.">
        <title>The Global Catalogue of Microorganisms (GCM) 10K type strain sequencing project: providing services to taxonomists for standard genome sequencing and annotation.</title>
        <authorList>
            <consortium name="The Broad Institute Genomics Platform"/>
            <consortium name="The Broad Institute Genome Sequencing Center for Infectious Disease"/>
            <person name="Wu L."/>
            <person name="Ma J."/>
        </authorList>
    </citation>
    <scope>NUCLEOTIDE SEQUENCE [LARGE SCALE GENOMIC DNA]</scope>
    <source>
        <strain evidence="11">CCUG 55074</strain>
    </source>
</reference>
<evidence type="ECO:0000256" key="1">
    <source>
        <dbReference type="ARBA" id="ARBA00004651"/>
    </source>
</evidence>
<dbReference type="EMBL" id="JBHTLQ010000034">
    <property type="protein sequence ID" value="MFD1191767.1"/>
    <property type="molecule type" value="Genomic_DNA"/>
</dbReference>
<evidence type="ECO:0000256" key="5">
    <source>
        <dbReference type="ARBA" id="ARBA00022989"/>
    </source>
</evidence>
<name>A0ABW3T3N1_9CAUL</name>
<keyword evidence="11" id="KW-1185">Reference proteome</keyword>
<evidence type="ECO:0000256" key="2">
    <source>
        <dbReference type="ARBA" id="ARBA00005236"/>
    </source>
</evidence>
<evidence type="ECO:0000313" key="10">
    <source>
        <dbReference type="EMBL" id="MFD1191767.1"/>
    </source>
</evidence>
<keyword evidence="5 7" id="KW-1133">Transmembrane helix</keyword>
<comment type="similarity">
    <text evidence="2">Belongs to the ABC-4 integral membrane protein family. LolC/E subfamily.</text>
</comment>
<evidence type="ECO:0000256" key="6">
    <source>
        <dbReference type="ARBA" id="ARBA00023136"/>
    </source>
</evidence>
<feature type="transmembrane region" description="Helical" evidence="7">
    <location>
        <begin position="23"/>
        <end position="43"/>
    </location>
</feature>
<dbReference type="Pfam" id="PF12704">
    <property type="entry name" value="MacB_PCD"/>
    <property type="match status" value="1"/>
</dbReference>
<comment type="caution">
    <text evidence="10">The sequence shown here is derived from an EMBL/GenBank/DDBJ whole genome shotgun (WGS) entry which is preliminary data.</text>
</comment>
<accession>A0ABW3T3N1</accession>
<dbReference type="InterPro" id="IPR025857">
    <property type="entry name" value="MacB_PCD"/>
</dbReference>
<keyword evidence="6 7" id="KW-0472">Membrane</keyword>
<keyword evidence="4 7" id="KW-0812">Transmembrane</keyword>
<sequence>MNAFRVLAGVAFAHLAVRTRQTLVATLGVAVGVGFFLAVSGMMTGSQTDFIRTLVDSAPHIVVQDEQRRPALQPAISAWPGAAVSVRGVRPQDEVRGLKDWPAMLAAARGLPGAIAAPSLNGAVAARFAGRTEPLSLNGVDPRLEGQLTKIEVSLVGGHLTDLEARPDGLIISRPMAERLGARLGDTLVVTSTAGVLQRMRILALIEPDARAGFYAGDNAAYGLLRTAQVLFARPNVVNQIHVRLADPNSAEAAAAGLEAHWGYKWVSWQERSKDILNLLVVRNVIMYAVISAILLVAAFGIYTAVSTSVTDKRRDIAILRAMGFTPRDVEGVFLIEGLVVGVAGALAGFAFGTLLLEILAHLPITVQGKPLPLPLDRGPRQYAIAGLASLVSALVAAWLPARKAATVDPVDILRGAA</sequence>
<feature type="transmembrane region" description="Helical" evidence="7">
    <location>
        <begin position="383"/>
        <end position="400"/>
    </location>
</feature>
<evidence type="ECO:0000259" key="8">
    <source>
        <dbReference type="Pfam" id="PF02687"/>
    </source>
</evidence>
<keyword evidence="3" id="KW-1003">Cell membrane</keyword>
<dbReference type="RefSeq" id="WP_377354060.1">
    <property type="nucleotide sequence ID" value="NZ_JBHTLQ010000034.1"/>
</dbReference>
<dbReference type="InterPro" id="IPR051447">
    <property type="entry name" value="Lipoprotein-release_system"/>
</dbReference>
<gene>
    <name evidence="10" type="ORF">ACFQ27_14350</name>
</gene>
<evidence type="ECO:0000256" key="7">
    <source>
        <dbReference type="SAM" id="Phobius"/>
    </source>
</evidence>
<evidence type="ECO:0000313" key="11">
    <source>
        <dbReference type="Proteomes" id="UP001597216"/>
    </source>
</evidence>
<dbReference type="Pfam" id="PF02687">
    <property type="entry name" value="FtsX"/>
    <property type="match status" value="1"/>
</dbReference>
<feature type="transmembrane region" description="Helical" evidence="7">
    <location>
        <begin position="332"/>
        <end position="363"/>
    </location>
</feature>
<dbReference type="InterPro" id="IPR003838">
    <property type="entry name" value="ABC3_permease_C"/>
</dbReference>
<feature type="domain" description="ABC3 transporter permease C-terminal" evidence="8">
    <location>
        <begin position="290"/>
        <end position="410"/>
    </location>
</feature>
<feature type="transmembrane region" description="Helical" evidence="7">
    <location>
        <begin position="285"/>
        <end position="311"/>
    </location>
</feature>
<dbReference type="PANTHER" id="PTHR30489:SF0">
    <property type="entry name" value="LIPOPROTEIN-RELEASING SYSTEM TRANSMEMBRANE PROTEIN LOLE"/>
    <property type="match status" value="1"/>
</dbReference>
<feature type="domain" description="MacB-like periplasmic core" evidence="9">
    <location>
        <begin position="22"/>
        <end position="260"/>
    </location>
</feature>
<dbReference type="Proteomes" id="UP001597216">
    <property type="component" value="Unassembled WGS sequence"/>
</dbReference>
<evidence type="ECO:0000256" key="3">
    <source>
        <dbReference type="ARBA" id="ARBA00022475"/>
    </source>
</evidence>
<organism evidence="10 11">
    <name type="scientific">Phenylobacterium conjunctum</name>
    <dbReference type="NCBI Taxonomy" id="1298959"/>
    <lineage>
        <taxon>Bacteria</taxon>
        <taxon>Pseudomonadati</taxon>
        <taxon>Pseudomonadota</taxon>
        <taxon>Alphaproteobacteria</taxon>
        <taxon>Caulobacterales</taxon>
        <taxon>Caulobacteraceae</taxon>
        <taxon>Phenylobacterium</taxon>
    </lineage>
</organism>
<protein>
    <submittedName>
        <fullName evidence="10">ABC transporter permease</fullName>
    </submittedName>
</protein>
<evidence type="ECO:0000256" key="4">
    <source>
        <dbReference type="ARBA" id="ARBA00022692"/>
    </source>
</evidence>
<comment type="subcellular location">
    <subcellularLocation>
        <location evidence="1">Cell membrane</location>
        <topology evidence="1">Multi-pass membrane protein</topology>
    </subcellularLocation>
</comment>
<proteinExistence type="inferred from homology"/>